<reference evidence="2 3" key="1">
    <citation type="submission" date="2017-11" db="EMBL/GenBank/DDBJ databases">
        <title>Complete genome of Rhizobium leguminosarum Norway, an ineffective micro-symbiont.</title>
        <authorList>
            <person name="Hoffrichter A."/>
            <person name="Liang J."/>
            <person name="Brachmann A."/>
            <person name="Marin M."/>
        </authorList>
    </citation>
    <scope>NUCLEOTIDE SEQUENCE [LARGE SCALE GENOMIC DNA]</scope>
    <source>
        <strain evidence="2 3">Norway</strain>
    </source>
</reference>
<evidence type="ECO:0000313" key="2">
    <source>
        <dbReference type="EMBL" id="AUW40972.1"/>
    </source>
</evidence>
<sequence length="60" mass="6943">MHFFRFWLLNPAGRKAGDWLWLKQFQQKCTAVLPGKARSDFPKGLRENKPGRGAGRQDDI</sequence>
<name>A0A2K9YYA9_RHILE</name>
<evidence type="ECO:0000313" key="3">
    <source>
        <dbReference type="Proteomes" id="UP000238523"/>
    </source>
</evidence>
<protein>
    <submittedName>
        <fullName evidence="2">Uncharacterized protein</fullName>
    </submittedName>
</protein>
<feature type="region of interest" description="Disordered" evidence="1">
    <location>
        <begin position="37"/>
        <end position="60"/>
    </location>
</feature>
<dbReference type="AlphaFoldDB" id="A0A2K9YYA9"/>
<gene>
    <name evidence="2" type="ORF">CUJ84_Chr000565</name>
</gene>
<dbReference type="Proteomes" id="UP000238523">
    <property type="component" value="Chromosome"/>
</dbReference>
<proteinExistence type="predicted"/>
<accession>A0A2K9YYA9</accession>
<dbReference type="EMBL" id="CP025012">
    <property type="protein sequence ID" value="AUW40972.1"/>
    <property type="molecule type" value="Genomic_DNA"/>
</dbReference>
<evidence type="ECO:0000256" key="1">
    <source>
        <dbReference type="SAM" id="MobiDB-lite"/>
    </source>
</evidence>
<organism evidence="2 3">
    <name type="scientific">Rhizobium leguminosarum</name>
    <dbReference type="NCBI Taxonomy" id="384"/>
    <lineage>
        <taxon>Bacteria</taxon>
        <taxon>Pseudomonadati</taxon>
        <taxon>Pseudomonadota</taxon>
        <taxon>Alphaproteobacteria</taxon>
        <taxon>Hyphomicrobiales</taxon>
        <taxon>Rhizobiaceae</taxon>
        <taxon>Rhizobium/Agrobacterium group</taxon>
        <taxon>Rhizobium</taxon>
    </lineage>
</organism>